<name>A0A1E3QU14_9ASCO</name>
<keyword evidence="7" id="KW-1185">Reference proteome</keyword>
<evidence type="ECO:0000256" key="3">
    <source>
        <dbReference type="ARBA" id="ARBA00022827"/>
    </source>
</evidence>
<proteinExistence type="inferred from homology"/>
<sequence>MKQVAIIGGSYAGLSALKVLITRLAPSTTQANPVTVTLLEPKTGMINILGLPRSICDNAFASKIYSPINQFNIPFDSIQVEKTNGSLHDAALTPSDSGLVTSMKKFLFVNYIQTRCFKLTNKEAHYIDPLTQEPAYLKFDHCVLASGRARPGVPFDPISKGHHIFNKEDFLRQQKKQQDTIEKVKAITVIGGGAFGIETAGELQQQYGSTKKIRLIHPYEKLLPEPTIKSEEFRDAILEQLEAVGCEVLLELRVLRELDGGNLQIIDKEGEREVTSELNYWCHSYANNLEPLSNNVELFGDCLTGDNTTERKRRCVNVNEYFQIASLNDPEKVWENIYAVGDLVALPILKTAGSAFYIGKNVGENIATRILDAEERLTRLAIETWPVKMVIVVGSNVAVTLYDDVVTLNDKGTLSAYADYRTDNVAEIYDIKFGTTHSDAHI</sequence>
<evidence type="ECO:0000313" key="6">
    <source>
        <dbReference type="EMBL" id="ODQ80427.1"/>
    </source>
</evidence>
<dbReference type="STRING" id="984486.A0A1E3QU14"/>
<evidence type="ECO:0000313" key="7">
    <source>
        <dbReference type="Proteomes" id="UP000094336"/>
    </source>
</evidence>
<evidence type="ECO:0000256" key="4">
    <source>
        <dbReference type="ARBA" id="ARBA00023002"/>
    </source>
</evidence>
<dbReference type="RefSeq" id="XP_018985755.1">
    <property type="nucleotide sequence ID" value="XM_019128768.1"/>
</dbReference>
<dbReference type="InterPro" id="IPR036188">
    <property type="entry name" value="FAD/NAD-bd_sf"/>
</dbReference>
<evidence type="ECO:0000259" key="5">
    <source>
        <dbReference type="Pfam" id="PF07992"/>
    </source>
</evidence>
<dbReference type="Pfam" id="PF07992">
    <property type="entry name" value="Pyr_redox_2"/>
    <property type="match status" value="1"/>
</dbReference>
<dbReference type="PANTHER" id="PTHR43735">
    <property type="entry name" value="APOPTOSIS-INDUCING FACTOR 1"/>
    <property type="match status" value="1"/>
</dbReference>
<reference evidence="7" key="1">
    <citation type="submission" date="2016-05" db="EMBL/GenBank/DDBJ databases">
        <title>Comparative genomics of biotechnologically important yeasts.</title>
        <authorList>
            <consortium name="DOE Joint Genome Institute"/>
            <person name="Riley R."/>
            <person name="Haridas S."/>
            <person name="Wolfe K.H."/>
            <person name="Lopes M.R."/>
            <person name="Hittinger C.T."/>
            <person name="Goker M."/>
            <person name="Salamov A."/>
            <person name="Wisecaver J."/>
            <person name="Long T.M."/>
            <person name="Aerts A.L."/>
            <person name="Barry K."/>
            <person name="Choi C."/>
            <person name="Clum A."/>
            <person name="Coughlan A.Y."/>
            <person name="Deshpande S."/>
            <person name="Douglass A.P."/>
            <person name="Hanson S.J."/>
            <person name="Klenk H.-P."/>
            <person name="Labutti K."/>
            <person name="Lapidus A."/>
            <person name="Lindquist E."/>
            <person name="Lipzen A."/>
            <person name="Meier-Kolthoff J.P."/>
            <person name="Ohm R.A."/>
            <person name="Otillar R.P."/>
            <person name="Pangilinan J."/>
            <person name="Peng Y."/>
            <person name="Rokas A."/>
            <person name="Rosa C.A."/>
            <person name="Scheuner C."/>
            <person name="Sibirny A.A."/>
            <person name="Slot J.C."/>
            <person name="Stielow J.B."/>
            <person name="Sun H."/>
            <person name="Kurtzman C.P."/>
            <person name="Blackwell M."/>
            <person name="Grigoriev I.V."/>
            <person name="Jeffries T.W."/>
        </authorList>
    </citation>
    <scope>NUCLEOTIDE SEQUENCE [LARGE SCALE GENOMIC DNA]</scope>
    <source>
        <strain evidence="7">NRRL Y-12698</strain>
    </source>
</reference>
<dbReference type="PANTHER" id="PTHR43735:SF3">
    <property type="entry name" value="FERROPTOSIS SUPPRESSOR PROTEIN 1"/>
    <property type="match status" value="1"/>
</dbReference>
<dbReference type="GO" id="GO:0004174">
    <property type="term" value="F:electron-transferring-flavoprotein dehydrogenase activity"/>
    <property type="evidence" value="ECO:0007669"/>
    <property type="project" value="TreeGrafter"/>
</dbReference>
<dbReference type="AlphaFoldDB" id="A0A1E3QU14"/>
<dbReference type="GO" id="GO:0005737">
    <property type="term" value="C:cytoplasm"/>
    <property type="evidence" value="ECO:0007669"/>
    <property type="project" value="TreeGrafter"/>
</dbReference>
<dbReference type="GO" id="GO:0050660">
    <property type="term" value="F:flavin adenine dinucleotide binding"/>
    <property type="evidence" value="ECO:0007669"/>
    <property type="project" value="TreeGrafter"/>
</dbReference>
<dbReference type="OrthoDB" id="202203at2759"/>
<evidence type="ECO:0000256" key="1">
    <source>
        <dbReference type="ARBA" id="ARBA00006442"/>
    </source>
</evidence>
<keyword evidence="2" id="KW-0285">Flavoprotein</keyword>
<comment type="similarity">
    <text evidence="1">Belongs to the FAD-dependent oxidoreductase family.</text>
</comment>
<dbReference type="PRINTS" id="PR00368">
    <property type="entry name" value="FADPNR"/>
</dbReference>
<keyword evidence="4" id="KW-0560">Oxidoreductase</keyword>
<dbReference type="Gene3D" id="3.50.50.100">
    <property type="match status" value="1"/>
</dbReference>
<dbReference type="EMBL" id="KV454430">
    <property type="protein sequence ID" value="ODQ80427.1"/>
    <property type="molecule type" value="Genomic_DNA"/>
</dbReference>
<dbReference type="SUPFAM" id="SSF51905">
    <property type="entry name" value="FAD/NAD(P)-binding domain"/>
    <property type="match status" value="2"/>
</dbReference>
<organism evidence="6 7">
    <name type="scientific">Babjeviella inositovora NRRL Y-12698</name>
    <dbReference type="NCBI Taxonomy" id="984486"/>
    <lineage>
        <taxon>Eukaryota</taxon>
        <taxon>Fungi</taxon>
        <taxon>Dikarya</taxon>
        <taxon>Ascomycota</taxon>
        <taxon>Saccharomycotina</taxon>
        <taxon>Pichiomycetes</taxon>
        <taxon>Serinales incertae sedis</taxon>
        <taxon>Babjeviella</taxon>
    </lineage>
</organism>
<dbReference type="InterPro" id="IPR023753">
    <property type="entry name" value="FAD/NAD-binding_dom"/>
</dbReference>
<gene>
    <name evidence="6" type="ORF">BABINDRAFT_161368</name>
</gene>
<evidence type="ECO:0000256" key="2">
    <source>
        <dbReference type="ARBA" id="ARBA00022630"/>
    </source>
</evidence>
<dbReference type="Proteomes" id="UP000094336">
    <property type="component" value="Unassembled WGS sequence"/>
</dbReference>
<protein>
    <recommendedName>
        <fullName evidence="5">FAD/NAD(P)-binding domain-containing protein</fullName>
    </recommendedName>
</protein>
<feature type="domain" description="FAD/NAD(P)-binding" evidence="5">
    <location>
        <begin position="3"/>
        <end position="344"/>
    </location>
</feature>
<dbReference type="GeneID" id="30146621"/>
<accession>A0A1E3QU14</accession>
<keyword evidence="3" id="KW-0274">FAD</keyword>